<dbReference type="CDD" id="cd07018">
    <property type="entry name" value="S49_SppA_67K_type"/>
    <property type="match status" value="1"/>
</dbReference>
<keyword evidence="2" id="KW-0645">Protease</keyword>
<feature type="domain" description="Peptidase S49" evidence="6">
    <location>
        <begin position="117"/>
        <end position="248"/>
    </location>
</feature>
<evidence type="ECO:0000256" key="1">
    <source>
        <dbReference type="ARBA" id="ARBA00008683"/>
    </source>
</evidence>
<organism evidence="7 8">
    <name type="scientific">Actinomadura rubrisoli</name>
    <dbReference type="NCBI Taxonomy" id="2530368"/>
    <lineage>
        <taxon>Bacteria</taxon>
        <taxon>Bacillati</taxon>
        <taxon>Actinomycetota</taxon>
        <taxon>Actinomycetes</taxon>
        <taxon>Streptosporangiales</taxon>
        <taxon>Thermomonosporaceae</taxon>
        <taxon>Actinomadura</taxon>
    </lineage>
</organism>
<dbReference type="InterPro" id="IPR004634">
    <property type="entry name" value="Pept_S49_pIV"/>
</dbReference>
<protein>
    <submittedName>
        <fullName evidence="7">Signal peptide peptidase SppA</fullName>
    </submittedName>
</protein>
<keyword evidence="3" id="KW-0378">Hydrolase</keyword>
<keyword evidence="4" id="KW-0720">Serine protease</keyword>
<evidence type="ECO:0000259" key="6">
    <source>
        <dbReference type="Pfam" id="PF01343"/>
    </source>
</evidence>
<dbReference type="InterPro" id="IPR029045">
    <property type="entry name" value="ClpP/crotonase-like_dom_sf"/>
</dbReference>
<accession>A0A4R5BJ84</accession>
<evidence type="ECO:0000256" key="5">
    <source>
        <dbReference type="PIRSR" id="PIRSR001217-1"/>
    </source>
</evidence>
<dbReference type="Proteomes" id="UP000294513">
    <property type="component" value="Unassembled WGS sequence"/>
</dbReference>
<dbReference type="Pfam" id="PF01343">
    <property type="entry name" value="Peptidase_S49"/>
    <property type="match status" value="2"/>
</dbReference>
<dbReference type="GO" id="GO:0008236">
    <property type="term" value="F:serine-type peptidase activity"/>
    <property type="evidence" value="ECO:0007669"/>
    <property type="project" value="UniProtKB-KW"/>
</dbReference>
<dbReference type="SUPFAM" id="SSF52096">
    <property type="entry name" value="ClpP/crotonase"/>
    <property type="match status" value="2"/>
</dbReference>
<dbReference type="AlphaFoldDB" id="A0A4R5BJ84"/>
<dbReference type="CDD" id="cd07023">
    <property type="entry name" value="S49_Sppa_N_C"/>
    <property type="match status" value="1"/>
</dbReference>
<dbReference type="OrthoDB" id="9764363at2"/>
<evidence type="ECO:0000256" key="3">
    <source>
        <dbReference type="ARBA" id="ARBA00022801"/>
    </source>
</evidence>
<reference evidence="7 8" key="1">
    <citation type="submission" date="2019-03" db="EMBL/GenBank/DDBJ databases">
        <title>Draft genome sequences of novel Actinobacteria.</title>
        <authorList>
            <person name="Sahin N."/>
            <person name="Ay H."/>
            <person name="Saygin H."/>
        </authorList>
    </citation>
    <scope>NUCLEOTIDE SEQUENCE [LARGE SCALE GENOMIC DNA]</scope>
    <source>
        <strain evidence="7 8">H3C3</strain>
    </source>
</reference>
<dbReference type="GO" id="GO:0016020">
    <property type="term" value="C:membrane"/>
    <property type="evidence" value="ECO:0007669"/>
    <property type="project" value="InterPro"/>
</dbReference>
<dbReference type="PANTHER" id="PTHR33209">
    <property type="entry name" value="PROTEASE 4"/>
    <property type="match status" value="1"/>
</dbReference>
<dbReference type="PIRSF" id="PIRSF001217">
    <property type="entry name" value="Protease_4_SppA"/>
    <property type="match status" value="1"/>
</dbReference>
<comment type="caution">
    <text evidence="7">The sequence shown here is derived from an EMBL/GenBank/DDBJ whole genome shotgun (WGS) entry which is preliminary data.</text>
</comment>
<gene>
    <name evidence="7" type="ORF">E1298_19105</name>
</gene>
<dbReference type="PANTHER" id="PTHR33209:SF1">
    <property type="entry name" value="PEPTIDASE S49 DOMAIN-CONTAINING PROTEIN"/>
    <property type="match status" value="1"/>
</dbReference>
<keyword evidence="8" id="KW-1185">Reference proteome</keyword>
<sequence>MADLDRRLGGLVRNVKNRGQRVILELDLSHGVRVGATGPVSAIVGGRSPHLTDIVRGLDRAARDERVVALIARFSGNRLKIGTAQEIRAAVARLRAAGKHTVAWAESFGEFRPGLVPYYLATAFEQICLQPSGDLGITGVSVESWFLHDALRKAGVRPQVDQRHEYKTAGNMLTEPGFTEAHREADERLVASLSEQIIEGIAAGRGLGVDEVRSLADRAPLSAQEALEARLIDDIRYRDEVYARTRERHGREARLLYVTRYAKTPSLRPRIPGRGEDAVALVPVHGTIRLGRGGVGPVVGSDAVTGALRAAIDDDKVRAIVLDVESPGGSYAASDAIWRETERAKDRGKTVVGHSADVAASGGYYVLMGADAIVTQPCCLTGSIGVFGGKPVLTDMLARLGIGRDGVGAGRRARMFSKAAPFTEDEWDLLSAWLDRVYAAFVAKAAEGRDMPPDRMHGLAKGRVWTGADARDNGLVDELGDLEAAVALARRKAGLGGKAPVRLYPRTGALRRLRPARSSDDAGAAMSLGWESWGALAGLAGRLGLPVDGPLLLPCRYEIG</sequence>
<evidence type="ECO:0000256" key="2">
    <source>
        <dbReference type="ARBA" id="ARBA00022670"/>
    </source>
</evidence>
<feature type="active site" description="Proton donor/acceptor" evidence="5">
    <location>
        <position position="167"/>
    </location>
</feature>
<comment type="similarity">
    <text evidence="1">Belongs to the peptidase S49 family.</text>
</comment>
<evidence type="ECO:0000313" key="8">
    <source>
        <dbReference type="Proteomes" id="UP000294513"/>
    </source>
</evidence>
<feature type="domain" description="Peptidase S49" evidence="6">
    <location>
        <begin position="344"/>
        <end position="495"/>
    </location>
</feature>
<proteinExistence type="inferred from homology"/>
<evidence type="ECO:0000256" key="4">
    <source>
        <dbReference type="ARBA" id="ARBA00022825"/>
    </source>
</evidence>
<dbReference type="InterPro" id="IPR047272">
    <property type="entry name" value="S49_SppA_C"/>
</dbReference>
<dbReference type="Gene3D" id="6.20.330.10">
    <property type="match status" value="1"/>
</dbReference>
<dbReference type="EMBL" id="SMKU01000094">
    <property type="protein sequence ID" value="TDD85020.1"/>
    <property type="molecule type" value="Genomic_DNA"/>
</dbReference>
<feature type="active site" description="Nucleophile" evidence="5">
    <location>
        <position position="361"/>
    </location>
</feature>
<evidence type="ECO:0000313" key="7">
    <source>
        <dbReference type="EMBL" id="TDD85020.1"/>
    </source>
</evidence>
<dbReference type="InterPro" id="IPR002142">
    <property type="entry name" value="Peptidase_S49"/>
</dbReference>
<dbReference type="Gene3D" id="3.90.226.10">
    <property type="entry name" value="2-enoyl-CoA Hydratase, Chain A, domain 1"/>
    <property type="match status" value="2"/>
</dbReference>
<dbReference type="InterPro" id="IPR047217">
    <property type="entry name" value="S49_SppA_67K_type_N"/>
</dbReference>
<dbReference type="GO" id="GO:0006465">
    <property type="term" value="P:signal peptide processing"/>
    <property type="evidence" value="ECO:0007669"/>
    <property type="project" value="InterPro"/>
</dbReference>
<name>A0A4R5BJ84_9ACTN</name>